<protein>
    <recommendedName>
        <fullName evidence="13">TonB-dependent receptor plug domain-containing protein</fullName>
    </recommendedName>
</protein>
<evidence type="ECO:0000256" key="12">
    <source>
        <dbReference type="SAM" id="SignalP"/>
    </source>
</evidence>
<keyword evidence="10 11" id="KW-0998">Cell outer membrane</keyword>
<keyword evidence="12" id="KW-0732">Signal</keyword>
<dbReference type="Gene3D" id="2.60.40.1120">
    <property type="entry name" value="Carboxypeptidase-like, regulatory domain"/>
    <property type="match status" value="1"/>
</dbReference>
<keyword evidence="4" id="KW-0410">Iron transport</keyword>
<evidence type="ECO:0000256" key="1">
    <source>
        <dbReference type="ARBA" id="ARBA00004571"/>
    </source>
</evidence>
<evidence type="ECO:0000256" key="11">
    <source>
        <dbReference type="PROSITE-ProRule" id="PRU01360"/>
    </source>
</evidence>
<dbReference type="Proteomes" id="UP000249873">
    <property type="component" value="Chromosome"/>
</dbReference>
<dbReference type="Gene3D" id="2.170.130.10">
    <property type="entry name" value="TonB-dependent receptor, plug domain"/>
    <property type="match status" value="1"/>
</dbReference>
<dbReference type="InterPro" id="IPR023996">
    <property type="entry name" value="TonB-dep_OMP_SusC/RagA"/>
</dbReference>
<keyword evidence="7" id="KW-0406">Ion transport</keyword>
<dbReference type="PROSITE" id="PS52016">
    <property type="entry name" value="TONB_DEPENDENT_REC_3"/>
    <property type="match status" value="1"/>
</dbReference>
<dbReference type="NCBIfam" id="TIGR04057">
    <property type="entry name" value="SusC_RagA_signa"/>
    <property type="match status" value="1"/>
</dbReference>
<name>A0A2Z4G6G5_9BACT</name>
<reference evidence="14 15" key="1">
    <citation type="submission" date="2018-05" db="EMBL/GenBank/DDBJ databases">
        <title>Complete genome sequence of Arcticibacterium luteifluviistationis SM1504T, a cytophagaceae bacterium isolated from Arctic surface seawater.</title>
        <authorList>
            <person name="Li Y."/>
            <person name="Qin Q.-L."/>
        </authorList>
    </citation>
    <scope>NUCLEOTIDE SEQUENCE [LARGE SCALE GENOMIC DNA]</scope>
    <source>
        <strain evidence="14 15">SM1504</strain>
    </source>
</reference>
<evidence type="ECO:0000313" key="15">
    <source>
        <dbReference type="Proteomes" id="UP000249873"/>
    </source>
</evidence>
<keyword evidence="6" id="KW-0408">Iron</keyword>
<dbReference type="InterPro" id="IPR012910">
    <property type="entry name" value="Plug_dom"/>
</dbReference>
<keyword evidence="2 11" id="KW-0813">Transport</keyword>
<dbReference type="SUPFAM" id="SSF49464">
    <property type="entry name" value="Carboxypeptidase regulatory domain-like"/>
    <property type="match status" value="1"/>
</dbReference>
<dbReference type="InterPro" id="IPR039426">
    <property type="entry name" value="TonB-dep_rcpt-like"/>
</dbReference>
<dbReference type="PANTHER" id="PTHR32552:SF81">
    <property type="entry name" value="TONB-DEPENDENT OUTER MEMBRANE RECEPTOR"/>
    <property type="match status" value="1"/>
</dbReference>
<feature type="domain" description="TonB-dependent receptor plug" evidence="13">
    <location>
        <begin position="121"/>
        <end position="228"/>
    </location>
</feature>
<accession>A0A2Z4G6G5</accession>
<dbReference type="NCBIfam" id="TIGR04056">
    <property type="entry name" value="OMP_RagA_SusC"/>
    <property type="match status" value="1"/>
</dbReference>
<evidence type="ECO:0000313" key="14">
    <source>
        <dbReference type="EMBL" id="AWV96737.1"/>
    </source>
</evidence>
<evidence type="ECO:0000256" key="9">
    <source>
        <dbReference type="ARBA" id="ARBA00023136"/>
    </source>
</evidence>
<keyword evidence="5 11" id="KW-0812">Transmembrane</keyword>
<comment type="subcellular location">
    <subcellularLocation>
        <location evidence="1 11">Cell outer membrane</location>
        <topology evidence="1 11">Multi-pass membrane protein</topology>
    </subcellularLocation>
</comment>
<keyword evidence="9 11" id="KW-0472">Membrane</keyword>
<dbReference type="InterPro" id="IPR036942">
    <property type="entry name" value="Beta-barrel_TonB_sf"/>
</dbReference>
<dbReference type="Gene3D" id="2.40.170.20">
    <property type="entry name" value="TonB-dependent receptor, beta-barrel domain"/>
    <property type="match status" value="1"/>
</dbReference>
<dbReference type="EMBL" id="CP029480">
    <property type="protein sequence ID" value="AWV96737.1"/>
    <property type="molecule type" value="Genomic_DNA"/>
</dbReference>
<evidence type="ECO:0000256" key="6">
    <source>
        <dbReference type="ARBA" id="ARBA00023004"/>
    </source>
</evidence>
<dbReference type="InterPro" id="IPR037066">
    <property type="entry name" value="Plug_dom_sf"/>
</dbReference>
<dbReference type="SUPFAM" id="SSF56935">
    <property type="entry name" value="Porins"/>
    <property type="match status" value="1"/>
</dbReference>
<dbReference type="GO" id="GO:0006826">
    <property type="term" value="P:iron ion transport"/>
    <property type="evidence" value="ECO:0007669"/>
    <property type="project" value="UniProtKB-KW"/>
</dbReference>
<keyword evidence="15" id="KW-1185">Reference proteome</keyword>
<dbReference type="AlphaFoldDB" id="A0A2Z4G6G5"/>
<feature type="chain" id="PRO_5016398732" description="TonB-dependent receptor plug domain-containing protein" evidence="12">
    <location>
        <begin position="31"/>
        <end position="1000"/>
    </location>
</feature>
<dbReference type="InterPro" id="IPR008969">
    <property type="entry name" value="CarboxyPept-like_regulatory"/>
</dbReference>
<gene>
    <name evidence="14" type="ORF">DJ013_00425</name>
</gene>
<evidence type="ECO:0000259" key="13">
    <source>
        <dbReference type="Pfam" id="PF07715"/>
    </source>
</evidence>
<evidence type="ECO:0000256" key="3">
    <source>
        <dbReference type="ARBA" id="ARBA00022452"/>
    </source>
</evidence>
<sequence>MRQNLSFFKTLKSVMAICLIGLGFTLSSQAQTKQISGKVTDDSGDPLPGASITIKGTSIGSITNVEGVYTIASKVGDVLVCSFIGYESSEATVNGNTLNFSIAFSENNFDEVVVVGYGTRKKSDVTGSISSISSKDFKDQPIIRVEDALQGRAAGVIVSRTSGSPGEDVKVRIRGVNSITGNNDPLVVIDGIIGATLSALNPNDIESMEVLKDASATAIYGSRGSNGVILVTTKQGSSKPTFSVDYFTAISNVPKQLETLSAGDFANIENQRRISSGGSPIFTDSEVSGLRSSGGTNYQDLFFKTGVSHNVQLSTSGRAGKIGYFMSGNYANQDGIIINNGYKRLSGRLNLTSQINDKLKVGFNMFATNENQFNNLNDRREYQGSLITRALTYDPTTPVRDDNGAYIDFSSRALAHLGYNPIADMNTRTQSAITNRINTNLNLSYQFLESLNFTAIGGFGSSNGSTENYFTTPPLPSANYSGFNSSGIQLSNILTWNKTMGIHDLKVTGVYEIQEGTNKSNGYFANNITVPGGFYLAELNQAAGINNDYSKSGIVSQMVRAEYILKDNLFVTGTVRRDQSSRFRDGFNTGIFPSVAVGYSLTDLPFMKENTAISALKIRAGWGQVGNQNIAPYSTYPSVNINSKYLFDGAQVTPGSSPDGYGNPELTWETTTQSNIGIDVGLFNQRLNLTVDAYQKNTTDLLLQVPVPNFAGGGSVLRNVGEVKNHGVDLNLGGAVINTGGLRWDANLSVSFIKNEVLSLGGPDEIQGSFDNIDGSGRPLNVIQVGQPIGQFYGETFLGTWKTSEAAEATKYGAKPGDAKYQRGADGNIILGAIGNGTPTYSWGFNNTFSYKNFDANIFINGMGGYNVLNVVDGILVGATGNQRSFLSPVQLNQWTPENETEIPVGGQNRTASSRYVEDGTFARLNNLSIGYTLKDIGKIPSIRIYASGQNLVLLTKYTGYDPEGSDKDYDNGNSDSAAGVNVGAYPNPRVLTFGVKFNL</sequence>
<dbReference type="KEGG" id="als:DJ013_00425"/>
<evidence type="ECO:0000256" key="8">
    <source>
        <dbReference type="ARBA" id="ARBA00023077"/>
    </source>
</evidence>
<dbReference type="InterPro" id="IPR023997">
    <property type="entry name" value="TonB-dep_OMP_SusC/RagA_CS"/>
</dbReference>
<dbReference type="Pfam" id="PF13715">
    <property type="entry name" value="CarbopepD_reg_2"/>
    <property type="match status" value="1"/>
</dbReference>
<evidence type="ECO:0000256" key="7">
    <source>
        <dbReference type="ARBA" id="ARBA00023065"/>
    </source>
</evidence>
<organism evidence="14 15">
    <name type="scientific">Arcticibacterium luteifluviistationis</name>
    <dbReference type="NCBI Taxonomy" id="1784714"/>
    <lineage>
        <taxon>Bacteria</taxon>
        <taxon>Pseudomonadati</taxon>
        <taxon>Bacteroidota</taxon>
        <taxon>Cytophagia</taxon>
        <taxon>Cytophagales</taxon>
        <taxon>Leadbetterellaceae</taxon>
        <taxon>Arcticibacterium</taxon>
    </lineage>
</organism>
<dbReference type="Pfam" id="PF07715">
    <property type="entry name" value="Plug"/>
    <property type="match status" value="1"/>
</dbReference>
<evidence type="ECO:0000256" key="4">
    <source>
        <dbReference type="ARBA" id="ARBA00022496"/>
    </source>
</evidence>
<evidence type="ECO:0000256" key="5">
    <source>
        <dbReference type="ARBA" id="ARBA00022692"/>
    </source>
</evidence>
<dbReference type="GO" id="GO:0009279">
    <property type="term" value="C:cell outer membrane"/>
    <property type="evidence" value="ECO:0007669"/>
    <property type="project" value="UniProtKB-SubCell"/>
</dbReference>
<evidence type="ECO:0000256" key="2">
    <source>
        <dbReference type="ARBA" id="ARBA00022448"/>
    </source>
</evidence>
<keyword evidence="3 11" id="KW-1134">Transmembrane beta strand</keyword>
<keyword evidence="8" id="KW-0798">TonB box</keyword>
<comment type="similarity">
    <text evidence="11">Belongs to the TonB-dependent receptor family.</text>
</comment>
<dbReference type="PANTHER" id="PTHR32552">
    <property type="entry name" value="FERRICHROME IRON RECEPTOR-RELATED"/>
    <property type="match status" value="1"/>
</dbReference>
<proteinExistence type="inferred from homology"/>
<dbReference type="OrthoDB" id="9768177at2"/>
<evidence type="ECO:0000256" key="10">
    <source>
        <dbReference type="ARBA" id="ARBA00023237"/>
    </source>
</evidence>
<dbReference type="FunFam" id="2.170.130.10:FF:000008">
    <property type="entry name" value="SusC/RagA family TonB-linked outer membrane protein"/>
    <property type="match status" value="1"/>
</dbReference>
<feature type="signal peptide" evidence="12">
    <location>
        <begin position="1"/>
        <end position="30"/>
    </location>
</feature>